<feature type="non-terminal residue" evidence="1">
    <location>
        <position position="83"/>
    </location>
</feature>
<accession>X0UI00</accession>
<reference evidence="1" key="1">
    <citation type="journal article" date="2014" name="Front. Microbiol.">
        <title>High frequency of phylogenetically diverse reductive dehalogenase-homologous genes in deep subseafloor sedimentary metagenomes.</title>
        <authorList>
            <person name="Kawai M."/>
            <person name="Futagami T."/>
            <person name="Toyoda A."/>
            <person name="Takaki Y."/>
            <person name="Nishi S."/>
            <person name="Hori S."/>
            <person name="Arai W."/>
            <person name="Tsubouchi T."/>
            <person name="Morono Y."/>
            <person name="Uchiyama I."/>
            <person name="Ito T."/>
            <person name="Fujiyama A."/>
            <person name="Inagaki F."/>
            <person name="Takami H."/>
        </authorList>
    </citation>
    <scope>NUCLEOTIDE SEQUENCE</scope>
    <source>
        <strain evidence="1">Expedition CK06-06</strain>
    </source>
</reference>
<dbReference type="EMBL" id="BARS01025549">
    <property type="protein sequence ID" value="GAG05394.1"/>
    <property type="molecule type" value="Genomic_DNA"/>
</dbReference>
<dbReference type="AlphaFoldDB" id="X0UI00"/>
<sequence length="83" mass="9124">MSTAFFVPSAHENENIETTEFYVGVSFCGNTTAEAEILIDRVKDYTNLFVLQSGPVSENETATNEICDYAVDAGLDIIVYFGD</sequence>
<name>X0UI00_9ZZZZ</name>
<evidence type="ECO:0000313" key="1">
    <source>
        <dbReference type="EMBL" id="GAG05394.1"/>
    </source>
</evidence>
<comment type="caution">
    <text evidence="1">The sequence shown here is derived from an EMBL/GenBank/DDBJ whole genome shotgun (WGS) entry which is preliminary data.</text>
</comment>
<proteinExistence type="predicted"/>
<organism evidence="1">
    <name type="scientific">marine sediment metagenome</name>
    <dbReference type="NCBI Taxonomy" id="412755"/>
    <lineage>
        <taxon>unclassified sequences</taxon>
        <taxon>metagenomes</taxon>
        <taxon>ecological metagenomes</taxon>
    </lineage>
</organism>
<gene>
    <name evidence="1" type="ORF">S01H1_40352</name>
</gene>
<protein>
    <submittedName>
        <fullName evidence="1">Uncharacterized protein</fullName>
    </submittedName>
</protein>